<keyword evidence="16" id="KW-1185">Reference proteome</keyword>
<comment type="subcellular location">
    <subcellularLocation>
        <location evidence="1">Membrane</location>
        <topology evidence="1">Single-pass membrane protein</topology>
    </subcellularLocation>
</comment>
<dbReference type="GO" id="GO:0071526">
    <property type="term" value="P:semaphorin-plexin signaling pathway"/>
    <property type="evidence" value="ECO:0007669"/>
    <property type="project" value="TreeGrafter"/>
</dbReference>
<dbReference type="OrthoDB" id="9988752at2759"/>
<dbReference type="InterPro" id="IPR000884">
    <property type="entry name" value="TSP1_rpt"/>
</dbReference>
<dbReference type="PRINTS" id="PR01705">
    <property type="entry name" value="TSP1REPEAT"/>
</dbReference>
<evidence type="ECO:0000259" key="14">
    <source>
        <dbReference type="PROSITE" id="PS51004"/>
    </source>
</evidence>
<dbReference type="GO" id="GO:0030215">
    <property type="term" value="F:semaphorin receptor binding"/>
    <property type="evidence" value="ECO:0007669"/>
    <property type="project" value="InterPro"/>
</dbReference>
<accession>A0A6A4VGC6</accession>
<feature type="chain" id="PRO_5025420595" evidence="13">
    <location>
        <begin position="25"/>
        <end position="1061"/>
    </location>
</feature>
<dbReference type="Proteomes" id="UP000440578">
    <property type="component" value="Unassembled WGS sequence"/>
</dbReference>
<evidence type="ECO:0000256" key="12">
    <source>
        <dbReference type="SAM" id="Phobius"/>
    </source>
</evidence>
<dbReference type="PROSITE" id="PS50092">
    <property type="entry name" value="TSP1"/>
    <property type="match status" value="6"/>
</dbReference>
<gene>
    <name evidence="15" type="primary">Sema5b_0</name>
    <name evidence="15" type="ORF">FJT64_001198</name>
</gene>
<dbReference type="SMART" id="SM00209">
    <property type="entry name" value="TSP1"/>
    <property type="match status" value="7"/>
</dbReference>
<dbReference type="Pfam" id="PF23260">
    <property type="entry name" value="TSP1_2"/>
    <property type="match status" value="1"/>
</dbReference>
<dbReference type="Gene3D" id="2.130.10.10">
    <property type="entry name" value="YVTN repeat-like/Quinoprotein amine dehydrogenase"/>
    <property type="match status" value="1"/>
</dbReference>
<evidence type="ECO:0000256" key="10">
    <source>
        <dbReference type="PROSITE-ProRule" id="PRU00352"/>
    </source>
</evidence>
<comment type="caution">
    <text evidence="10">Lacks conserved residue(s) required for the propagation of feature annotation.</text>
</comment>
<dbReference type="GO" id="GO:0045499">
    <property type="term" value="F:chemorepellent activity"/>
    <property type="evidence" value="ECO:0007669"/>
    <property type="project" value="TreeGrafter"/>
</dbReference>
<dbReference type="Pfam" id="PF00090">
    <property type="entry name" value="TSP_1"/>
    <property type="match status" value="5"/>
</dbReference>
<dbReference type="InterPro" id="IPR016201">
    <property type="entry name" value="PSI"/>
</dbReference>
<dbReference type="Pfam" id="PF01403">
    <property type="entry name" value="Sema"/>
    <property type="match status" value="1"/>
</dbReference>
<keyword evidence="2 12" id="KW-0812">Transmembrane</keyword>
<evidence type="ECO:0000256" key="3">
    <source>
        <dbReference type="ARBA" id="ARBA00022737"/>
    </source>
</evidence>
<keyword evidence="9" id="KW-0325">Glycoprotein</keyword>
<reference evidence="15 16" key="1">
    <citation type="submission" date="2019-07" db="EMBL/GenBank/DDBJ databases">
        <title>Draft genome assembly of a fouling barnacle, Amphibalanus amphitrite (Darwin, 1854): The first reference genome for Thecostraca.</title>
        <authorList>
            <person name="Kim W."/>
        </authorList>
    </citation>
    <scope>NUCLEOTIDE SEQUENCE [LARGE SCALE GENOMIC DNA]</scope>
    <source>
        <strain evidence="15">SNU_AA5</strain>
        <tissue evidence="15">Soma without cirri and trophi</tissue>
    </source>
</reference>
<keyword evidence="8" id="KW-1015">Disulfide bond</keyword>
<evidence type="ECO:0000313" key="16">
    <source>
        <dbReference type="Proteomes" id="UP000440578"/>
    </source>
</evidence>
<dbReference type="InterPro" id="IPR036383">
    <property type="entry name" value="TSP1_rpt_sf"/>
</dbReference>
<dbReference type="SUPFAM" id="SSF101912">
    <property type="entry name" value="Sema domain"/>
    <property type="match status" value="1"/>
</dbReference>
<dbReference type="Gene3D" id="2.20.100.10">
    <property type="entry name" value="Thrombospondin type-1 (TSP1) repeat"/>
    <property type="match status" value="5"/>
</dbReference>
<evidence type="ECO:0000256" key="13">
    <source>
        <dbReference type="SAM" id="SignalP"/>
    </source>
</evidence>
<dbReference type="FunFam" id="2.20.100.10:FF:000001">
    <property type="entry name" value="semaphorin-5A isoform X1"/>
    <property type="match status" value="2"/>
</dbReference>
<comment type="caution">
    <text evidence="15">The sequence shown here is derived from an EMBL/GenBank/DDBJ whole genome shotgun (WGS) entry which is preliminary data.</text>
</comment>
<evidence type="ECO:0000256" key="4">
    <source>
        <dbReference type="ARBA" id="ARBA00022782"/>
    </source>
</evidence>
<dbReference type="SUPFAM" id="SSF103575">
    <property type="entry name" value="Plexin repeat"/>
    <property type="match status" value="1"/>
</dbReference>
<evidence type="ECO:0000256" key="9">
    <source>
        <dbReference type="ARBA" id="ARBA00023180"/>
    </source>
</evidence>
<dbReference type="InterPro" id="IPR027231">
    <property type="entry name" value="Semaphorin"/>
</dbReference>
<evidence type="ECO:0000256" key="1">
    <source>
        <dbReference type="ARBA" id="ARBA00004167"/>
    </source>
</evidence>
<feature type="region of interest" description="Disordered" evidence="11">
    <location>
        <begin position="1011"/>
        <end position="1031"/>
    </location>
</feature>
<dbReference type="GO" id="GO:0007411">
    <property type="term" value="P:axon guidance"/>
    <property type="evidence" value="ECO:0007669"/>
    <property type="project" value="TreeGrafter"/>
</dbReference>
<dbReference type="AlphaFoldDB" id="A0A6A4VGC6"/>
<dbReference type="FunFam" id="2.20.100.10:FF:000007">
    <property type="entry name" value="Thrombospondin 1"/>
    <property type="match status" value="1"/>
</dbReference>
<keyword evidence="3" id="KW-0677">Repeat</keyword>
<dbReference type="GO" id="GO:0005886">
    <property type="term" value="C:plasma membrane"/>
    <property type="evidence" value="ECO:0007669"/>
    <property type="project" value="TreeGrafter"/>
</dbReference>
<keyword evidence="4" id="KW-0221">Differentiation</keyword>
<feature type="transmembrane region" description="Helical" evidence="12">
    <location>
        <begin position="948"/>
        <end position="971"/>
    </location>
</feature>
<dbReference type="SMART" id="SM00630">
    <property type="entry name" value="Sema"/>
    <property type="match status" value="1"/>
</dbReference>
<keyword evidence="13" id="KW-0732">Signal</keyword>
<dbReference type="FunFam" id="2.20.100.10:FF:000021">
    <property type="entry name" value="semaphorin-5B isoform X1"/>
    <property type="match status" value="1"/>
</dbReference>
<keyword evidence="5" id="KW-0524">Neurogenesis</keyword>
<evidence type="ECO:0000256" key="2">
    <source>
        <dbReference type="ARBA" id="ARBA00022692"/>
    </source>
</evidence>
<proteinExistence type="predicted"/>
<dbReference type="EMBL" id="VIIS01001942">
    <property type="protein sequence ID" value="KAF0290614.1"/>
    <property type="molecule type" value="Genomic_DNA"/>
</dbReference>
<dbReference type="InterPro" id="IPR015943">
    <property type="entry name" value="WD40/YVTN_repeat-like_dom_sf"/>
</dbReference>
<dbReference type="InterPro" id="IPR001627">
    <property type="entry name" value="Semap_dom"/>
</dbReference>
<dbReference type="SMART" id="SM00423">
    <property type="entry name" value="PSI"/>
    <property type="match status" value="1"/>
</dbReference>
<evidence type="ECO:0000256" key="8">
    <source>
        <dbReference type="ARBA" id="ARBA00023157"/>
    </source>
</evidence>
<feature type="signal peptide" evidence="13">
    <location>
        <begin position="1"/>
        <end position="24"/>
    </location>
</feature>
<evidence type="ECO:0000256" key="7">
    <source>
        <dbReference type="ARBA" id="ARBA00023136"/>
    </source>
</evidence>
<dbReference type="InterPro" id="IPR057563">
    <property type="entry name" value="Sema5A/B-like_TSP-1"/>
</dbReference>
<dbReference type="Gene3D" id="3.30.1680.10">
    <property type="entry name" value="ligand-binding face of the semaphorins, domain 2"/>
    <property type="match status" value="1"/>
</dbReference>
<dbReference type="InterPro" id="IPR036352">
    <property type="entry name" value="Semap_dom_sf"/>
</dbReference>
<keyword evidence="7 12" id="KW-0472">Membrane</keyword>
<dbReference type="PANTHER" id="PTHR11036:SF79">
    <property type="entry name" value="SEMAPHORIN 5C, ISOFORM A"/>
    <property type="match status" value="1"/>
</dbReference>
<dbReference type="PROSITE" id="PS51004">
    <property type="entry name" value="SEMA"/>
    <property type="match status" value="1"/>
</dbReference>
<evidence type="ECO:0000256" key="11">
    <source>
        <dbReference type="SAM" id="MobiDB-lite"/>
    </source>
</evidence>
<protein>
    <submittedName>
        <fullName evidence="15">Semaphorin-5B</fullName>
    </submittedName>
</protein>
<organism evidence="15 16">
    <name type="scientific">Amphibalanus amphitrite</name>
    <name type="common">Striped barnacle</name>
    <name type="synonym">Balanus amphitrite</name>
    <dbReference type="NCBI Taxonomy" id="1232801"/>
    <lineage>
        <taxon>Eukaryota</taxon>
        <taxon>Metazoa</taxon>
        <taxon>Ecdysozoa</taxon>
        <taxon>Arthropoda</taxon>
        <taxon>Crustacea</taxon>
        <taxon>Multicrustacea</taxon>
        <taxon>Cirripedia</taxon>
        <taxon>Thoracica</taxon>
        <taxon>Thoracicalcarea</taxon>
        <taxon>Balanomorpha</taxon>
        <taxon>Balanoidea</taxon>
        <taxon>Balanidae</taxon>
        <taxon>Amphibalaninae</taxon>
        <taxon>Amphibalanus</taxon>
    </lineage>
</organism>
<sequence>MGTTNGGSASLLVLLTVAFVSSSAQEVNTATPNDYRFVSYTELRPTMDVFAPKNVTRFSEILFDIQKYQIIVGARDHLYRLSVRGLQELESAYWPADKDAVKMCEIKGQTAVDCHNFVRVLHRHESRLLACGTHAFQPVCTWRQLDALGTVQRRESGIAVAPYSPHLNVTSVLSSEGDVFAATPTDFSGLDPALYGRKLRTQKYDSRLLSAPDFVGSFEAGDFVYFVFREDAVEYMSCGKAVYSRIARVCKNDRGNGRHVWTTFVKARLNCSVPGEYPFYLDEVQSIHYLDREEVLYATFTTPDNSLAGSAVCAFTMASISAAFQGPFQHQSAAGGPWKRVHLEDHTHFECRSPEVTSGHQLAALYDFTLTAEAVQPERPEPLLLLDGVRLTSVATDVITTKHHVSVHVLYVADTTGTIRKLSVVPRSRQTCLLEVLRPFSKPTRVLTMKLLREAASLYLGTDSGLVRLPVERCGRYRSEAACLAAMDPYCGWDEARALCTPPPGQDPGVASWLQPVTQCPDLSRPVDGGWSAWGDWQPCRQLESSDGEGEPGEPCLCRRRQCSSPAPARGGAPCVGLAAEVTNCTRHGGWTSWSAWSACSHPCGVAVKSRRRSCSSPAPVHGGRDCSGDAEQEIMCHSNPPCPSETSLPVDGGWGHWSAWSRCSARCGGGLRRRRRSCDSPRPANGGRPCAGCELEYGQCGGQPCPEQRRLTHWTPWLAANGSTVGRQQRFRFECRAPVPDAALIRVSHARSDERHCNADGQCTPADWTGLGWGDWGSWSPCSVPCGGGVQTRSRTCDGLPSACLGPSRVEQACNTERCKGDWSCWSEWSPCSVSCGVGRRSRHRQCRPPEGADPSDVTCDGSDVTEEPCEMPSCSSLEGWNEWSVWSQCDVGGEQHRVRDCMVSEPGQELCQGVDRQSRLCVETNDDSVLMAATAVAQGGVSAGRLVGACLGCFCAGALLAAAGTYYYLHRRRYGRVPGSKYYDTLPKPAAPNAYQSVPGVQELAELRNGRGRHSSAGKSAAELSQPEKTATIRRNGSQRYTSVLGSELRANLASDTIY</sequence>
<name>A0A6A4VGC6_AMPAM</name>
<dbReference type="PANTHER" id="PTHR11036">
    <property type="entry name" value="SEMAPHORIN"/>
    <property type="match status" value="1"/>
</dbReference>
<dbReference type="SUPFAM" id="SSF82895">
    <property type="entry name" value="TSP-1 type 1 repeat"/>
    <property type="match status" value="5"/>
</dbReference>
<dbReference type="GO" id="GO:0030335">
    <property type="term" value="P:positive regulation of cell migration"/>
    <property type="evidence" value="ECO:0007669"/>
    <property type="project" value="TreeGrafter"/>
</dbReference>
<evidence type="ECO:0000313" key="15">
    <source>
        <dbReference type="EMBL" id="KAF0290614.1"/>
    </source>
</evidence>
<evidence type="ECO:0000256" key="5">
    <source>
        <dbReference type="ARBA" id="ARBA00022902"/>
    </source>
</evidence>
<feature type="domain" description="Sema" evidence="14">
    <location>
        <begin position="35"/>
        <end position="471"/>
    </location>
</feature>
<keyword evidence="6 12" id="KW-1133">Transmembrane helix</keyword>
<evidence type="ECO:0000256" key="6">
    <source>
        <dbReference type="ARBA" id="ARBA00022989"/>
    </source>
</evidence>